<reference evidence="2" key="2">
    <citation type="submission" date="2025-08" db="UniProtKB">
        <authorList>
            <consortium name="RefSeq"/>
        </authorList>
    </citation>
    <scope>IDENTIFICATION</scope>
</reference>
<dbReference type="RefSeq" id="XP_059602107.1">
    <property type="nucleotide sequence ID" value="XM_059743884.1"/>
</dbReference>
<evidence type="ECO:0000313" key="2">
    <source>
        <dbReference type="RefSeq" id="XP_059602107.1"/>
    </source>
</evidence>
<evidence type="ECO:0000256" key="1">
    <source>
        <dbReference type="SAM" id="MobiDB-lite"/>
    </source>
</evidence>
<dbReference type="AlphaFoldDB" id="A0AAJ8E048"/>
<dbReference type="VEuPathDB" id="FungiDB:An13g02280"/>
<feature type="region of interest" description="Disordered" evidence="1">
    <location>
        <begin position="1"/>
        <end position="41"/>
    </location>
</feature>
<reference evidence="2" key="1">
    <citation type="submission" date="2025-02" db="EMBL/GenBank/DDBJ databases">
        <authorList>
            <consortium name="NCBI Genome Project"/>
        </authorList>
    </citation>
    <scope>NUCLEOTIDE SEQUENCE</scope>
</reference>
<name>A0AAJ8E048_ASPNG</name>
<dbReference type="KEGG" id="ang:An13g02280"/>
<dbReference type="GeneID" id="84592833"/>
<sequence length="86" mass="9713">MPIQTAHDTAHTERTEDERPHDFVEKIAGAGHDEDADGEEDDFCDEGIQIEEEKWADVAGTAFLGYWEVFFRCYNGLVGVWEGHLG</sequence>
<accession>A0AAJ8E048</accession>
<gene>
    <name evidence="2" type="ORF">An13g02280</name>
</gene>
<protein>
    <submittedName>
        <fullName evidence="2">Uncharacterized protein</fullName>
    </submittedName>
</protein>
<proteinExistence type="predicted"/>
<organism evidence="2">
    <name type="scientific">Aspergillus niger</name>
    <dbReference type="NCBI Taxonomy" id="5061"/>
    <lineage>
        <taxon>Eukaryota</taxon>
        <taxon>Fungi</taxon>
        <taxon>Dikarya</taxon>
        <taxon>Ascomycota</taxon>
        <taxon>Pezizomycotina</taxon>
        <taxon>Eurotiomycetes</taxon>
        <taxon>Eurotiomycetidae</taxon>
        <taxon>Eurotiales</taxon>
        <taxon>Aspergillaceae</taxon>
        <taxon>Aspergillus</taxon>
        <taxon>Aspergillus subgen. Circumdati</taxon>
    </lineage>
</organism>
<feature type="compositionally biased region" description="Basic and acidic residues" evidence="1">
    <location>
        <begin position="8"/>
        <end position="25"/>
    </location>
</feature>